<comment type="caution">
    <text evidence="4">The sequence shown here is derived from an EMBL/GenBank/DDBJ whole genome shotgun (WGS) entry which is preliminary data.</text>
</comment>
<dbReference type="Proteomes" id="UP001196509">
    <property type="component" value="Unassembled WGS sequence"/>
</dbReference>
<protein>
    <submittedName>
        <fullName evidence="4">DUF4384 domain-containing protein</fullName>
    </submittedName>
</protein>
<dbReference type="SUPFAM" id="SSF54001">
    <property type="entry name" value="Cysteine proteinases"/>
    <property type="match status" value="1"/>
</dbReference>
<evidence type="ECO:0000313" key="5">
    <source>
        <dbReference type="Proteomes" id="UP001196509"/>
    </source>
</evidence>
<feature type="domain" description="Peptidase C1A papain C-terminal" evidence="2">
    <location>
        <begin position="55"/>
        <end position="271"/>
    </location>
</feature>
<evidence type="ECO:0000313" key="4">
    <source>
        <dbReference type="EMBL" id="MBW8640282.1"/>
    </source>
</evidence>
<dbReference type="GO" id="GO:0008234">
    <property type="term" value="F:cysteine-type peptidase activity"/>
    <property type="evidence" value="ECO:0007669"/>
    <property type="project" value="InterPro"/>
</dbReference>
<evidence type="ECO:0000259" key="3">
    <source>
        <dbReference type="Pfam" id="PF14326"/>
    </source>
</evidence>
<dbReference type="RefSeq" id="WP_220230988.1">
    <property type="nucleotide sequence ID" value="NZ_JAICBX010000005.1"/>
</dbReference>
<dbReference type="Pfam" id="PF00112">
    <property type="entry name" value="Peptidase_C1"/>
    <property type="match status" value="1"/>
</dbReference>
<reference evidence="4" key="1">
    <citation type="submission" date="2021-08" db="EMBL/GenBank/DDBJ databases">
        <title>Hoeflea bacterium WL0058 sp. nov., isolated from the sediment.</title>
        <authorList>
            <person name="Wang L."/>
            <person name="Zhang D."/>
        </authorList>
    </citation>
    <scope>NUCLEOTIDE SEQUENCE</scope>
    <source>
        <strain evidence="4">WL0058</strain>
    </source>
</reference>
<evidence type="ECO:0000259" key="2">
    <source>
        <dbReference type="Pfam" id="PF00112"/>
    </source>
</evidence>
<proteinExistence type="predicted"/>
<keyword evidence="1" id="KW-0732">Signal</keyword>
<dbReference type="AlphaFoldDB" id="A0AAE3D3N1"/>
<dbReference type="InterPro" id="IPR000668">
    <property type="entry name" value="Peptidase_C1A_C"/>
</dbReference>
<dbReference type="Pfam" id="PF14326">
    <property type="entry name" value="DUF4384"/>
    <property type="match status" value="1"/>
</dbReference>
<keyword evidence="5" id="KW-1185">Reference proteome</keyword>
<feature type="chain" id="PRO_5042202851" evidence="1">
    <location>
        <begin position="24"/>
        <end position="514"/>
    </location>
</feature>
<feature type="domain" description="DUF4384" evidence="3">
    <location>
        <begin position="384"/>
        <end position="467"/>
    </location>
</feature>
<gene>
    <name evidence="4" type="ORF">K1W69_24020</name>
</gene>
<accession>A0AAE3D3N1</accession>
<organism evidence="4 5">
    <name type="scientific">Flavimaribacter sediminis</name>
    <dbReference type="NCBI Taxonomy" id="2865987"/>
    <lineage>
        <taxon>Bacteria</taxon>
        <taxon>Pseudomonadati</taxon>
        <taxon>Pseudomonadota</taxon>
        <taxon>Alphaproteobacteria</taxon>
        <taxon>Hyphomicrobiales</taxon>
        <taxon>Rhizobiaceae</taxon>
        <taxon>Flavimaribacter</taxon>
    </lineage>
</organism>
<feature type="signal peptide" evidence="1">
    <location>
        <begin position="1"/>
        <end position="23"/>
    </location>
</feature>
<dbReference type="CDD" id="cd02619">
    <property type="entry name" value="Peptidase_C1"/>
    <property type="match status" value="1"/>
</dbReference>
<sequence>MLVRQTACVTLVLWLLGAMPSFSQDFSEYGTGLLPTPPDILATIPPAPTRRAFLPESVDLSDRFPMPGNQGRQGSCVAWAVGYAARSYYDSQPRSGRTLSRSEIPSPAYIYNSLAPSCCGCGTSIFLALDLLENGGSLSFAQMPYDQNKCDAPSSSQKAAANKFKISGYHFLAPASEYGGDLEKTRKARLNLVRQELAFGHPVIFGATLTTTFLGRKTWLGDGSEYCGEERCGSHAMTFTGYDDRKKTLKFINSWSTKWGQNGFAYMTYDAFMKHVNSAYVLRMPFEPEPPKPLPTPTPEDFNISLPDMDCGGVIIEREGRNFKLTGFAGKQEDVDAIKRAVASRDDVTVEVDLRPWPQCETLMTLRNVLADKRKPEVEFGRDVYHVGELLEFDVSMADYQGYLHIAYIQADGKVVNLVQSSPTTLKTLFPSQKLRFGDGKEGRAKFTVSPEPLGEEMVVVIASKSPLFDEKRPKIEVERDFLSALREAVISRPDTSSPERLVTADYFILTTKR</sequence>
<dbReference type="GO" id="GO:0006508">
    <property type="term" value="P:proteolysis"/>
    <property type="evidence" value="ECO:0007669"/>
    <property type="project" value="InterPro"/>
</dbReference>
<dbReference type="InterPro" id="IPR025493">
    <property type="entry name" value="DUF4384"/>
</dbReference>
<evidence type="ECO:0000256" key="1">
    <source>
        <dbReference type="SAM" id="SignalP"/>
    </source>
</evidence>
<dbReference type="EMBL" id="JAICBX010000005">
    <property type="protein sequence ID" value="MBW8640282.1"/>
    <property type="molecule type" value="Genomic_DNA"/>
</dbReference>
<dbReference type="Gene3D" id="3.90.70.10">
    <property type="entry name" value="Cysteine proteinases"/>
    <property type="match status" value="1"/>
</dbReference>
<name>A0AAE3D3N1_9HYPH</name>
<dbReference type="InterPro" id="IPR038765">
    <property type="entry name" value="Papain-like_cys_pep_sf"/>
</dbReference>